<protein>
    <recommendedName>
        <fullName evidence="3">S9 family peptidase</fullName>
    </recommendedName>
</protein>
<dbReference type="RefSeq" id="WP_270155907.1">
    <property type="nucleotide sequence ID" value="NZ_JAPNNL010000058.1"/>
</dbReference>
<evidence type="ECO:0008006" key="3">
    <source>
        <dbReference type="Google" id="ProtNLM"/>
    </source>
</evidence>
<keyword evidence="2" id="KW-1185">Reference proteome</keyword>
<name>A0ABT4SDL8_9ACTN</name>
<dbReference type="Gene3D" id="2.120.10.30">
    <property type="entry name" value="TolB, C-terminal domain"/>
    <property type="match status" value="1"/>
</dbReference>
<organism evidence="1 2">
    <name type="scientific">Nonomuraea corallina</name>
    <dbReference type="NCBI Taxonomy" id="2989783"/>
    <lineage>
        <taxon>Bacteria</taxon>
        <taxon>Bacillati</taxon>
        <taxon>Actinomycetota</taxon>
        <taxon>Actinomycetes</taxon>
        <taxon>Streptosporangiales</taxon>
        <taxon>Streptosporangiaceae</taxon>
        <taxon>Nonomuraea</taxon>
    </lineage>
</organism>
<dbReference type="Proteomes" id="UP001144036">
    <property type="component" value="Unassembled WGS sequence"/>
</dbReference>
<comment type="caution">
    <text evidence="1">The sequence shown here is derived from an EMBL/GenBank/DDBJ whole genome shotgun (WGS) entry which is preliminary data.</text>
</comment>
<dbReference type="InterPro" id="IPR011042">
    <property type="entry name" value="6-blade_b-propeller_TolB-like"/>
</dbReference>
<evidence type="ECO:0000313" key="2">
    <source>
        <dbReference type="Proteomes" id="UP001144036"/>
    </source>
</evidence>
<dbReference type="EMBL" id="JAPNNL010000058">
    <property type="protein sequence ID" value="MDA0635070.1"/>
    <property type="molecule type" value="Genomic_DNA"/>
</dbReference>
<evidence type="ECO:0000313" key="1">
    <source>
        <dbReference type="EMBL" id="MDA0635070.1"/>
    </source>
</evidence>
<reference evidence="1" key="1">
    <citation type="submission" date="2022-11" db="EMBL/GenBank/DDBJ databases">
        <title>Nonomuraea corallina sp. nov., a new species of the genus Nonomuraea isolated from sea side sediment in Thai sea.</title>
        <authorList>
            <person name="Ngamcharungchit C."/>
            <person name="Matsumoto A."/>
            <person name="Suriyachadkun C."/>
            <person name="Panbangred W."/>
            <person name="Inahashi Y."/>
            <person name="Intra B."/>
        </authorList>
    </citation>
    <scope>NUCLEOTIDE SEQUENCE</scope>
    <source>
        <strain evidence="1">MCN248</strain>
    </source>
</reference>
<accession>A0ABT4SDL8</accession>
<sequence>MTIDLIDRETGRTHAVEMPAPVSSPEWSADGRTLLLTAFEKHRRGEYTIIGFVTLNPHDRVPRLVKAGPRHRVRDWGVGRDHRFSFAGPGRVMARHDDRGGVAVYGMDGERRRLYKGVGAFDEWAAVTVASPSGRLFATTSGRAGGRRLAIVDARSGKVVRRVGAITSFAGWYDERHVIVKRVHGDTAVFQRVALSGGATVDLIKEKLVAGAAEYEPHLERVTFVR</sequence>
<dbReference type="SUPFAM" id="SSF82171">
    <property type="entry name" value="DPP6 N-terminal domain-like"/>
    <property type="match status" value="1"/>
</dbReference>
<gene>
    <name evidence="1" type="ORF">OUY22_16750</name>
</gene>
<proteinExistence type="predicted"/>